<feature type="region of interest" description="Disordered" evidence="2">
    <location>
        <begin position="1"/>
        <end position="20"/>
    </location>
</feature>
<dbReference type="RefSeq" id="WP_332901296.1">
    <property type="nucleotide sequence ID" value="NZ_JBAGLP010000110.1"/>
</dbReference>
<keyword evidence="3" id="KW-1133">Transmembrane helix</keyword>
<dbReference type="Proteomes" id="UP001310387">
    <property type="component" value="Unassembled WGS sequence"/>
</dbReference>
<sequence>MKHPPPRHLAPPPGPSLPAHARALPRTSMLRIVGLVTTAVLVFVGFGVATAAVNLTGNIDAVDAEEALGTDRPEKVAPEDPSAGEPLNILILGSDSRDGSNSEAVDDGTEGARSDTTVVMHLAADRSRVELMSIPRDTTSDIPACPTSSGRETPPLYGVKFNAAFAQGVSYGGDVESGALCTMKTVESMTDVRLDGFVVVDFSGFEGMIDALNGVDLCIPNDIYAPKAGGLRLDSGVQTLDGSTALQYARARTGEGLGDGSDIGRIGRQQELMAALARTVLSQNLLTNSPQLLQFLDAVTGSLTMSSNLASIQGLAGLAYSARDVRPDTIAFMTVPWQYDPSNRNNVVLVDEAQQVFDNLRNDVPLSDVFDPAPASDDDTSTGNPGADGGRTSDEPDASTDEETGPAESGSEADEPPDTNPSPTETRDPREEAFTGADVTAVCG</sequence>
<feature type="domain" description="Cell envelope-related transcriptional attenuator" evidence="4">
    <location>
        <begin position="113"/>
        <end position="280"/>
    </location>
</feature>
<dbReference type="Gene3D" id="3.40.630.190">
    <property type="entry name" value="LCP protein"/>
    <property type="match status" value="1"/>
</dbReference>
<evidence type="ECO:0000256" key="1">
    <source>
        <dbReference type="ARBA" id="ARBA00006068"/>
    </source>
</evidence>
<dbReference type="InterPro" id="IPR050922">
    <property type="entry name" value="LytR/CpsA/Psr_CW_biosynth"/>
</dbReference>
<feature type="region of interest" description="Disordered" evidence="2">
    <location>
        <begin position="364"/>
        <end position="444"/>
    </location>
</feature>
<accession>A0ABU7Z4X4</accession>
<evidence type="ECO:0000259" key="4">
    <source>
        <dbReference type="Pfam" id="PF03816"/>
    </source>
</evidence>
<dbReference type="EMBL" id="JBAGLP010000110">
    <property type="protein sequence ID" value="MEG3614524.1"/>
    <property type="molecule type" value="Genomic_DNA"/>
</dbReference>
<feature type="region of interest" description="Disordered" evidence="2">
    <location>
        <begin position="66"/>
        <end position="114"/>
    </location>
</feature>
<reference evidence="5" key="2">
    <citation type="submission" date="2024-02" db="EMBL/GenBank/DDBJ databases">
        <authorList>
            <person name="Prathaban M."/>
            <person name="Mythili R."/>
            <person name="Sharmila Devi N."/>
            <person name="Sobanaa M."/>
            <person name="Prathiviraj R."/>
            <person name="Selvin J."/>
        </authorList>
    </citation>
    <scope>NUCLEOTIDE SEQUENCE</scope>
    <source>
        <strain evidence="5">MP1014</strain>
    </source>
</reference>
<reference evidence="5" key="1">
    <citation type="journal article" date="2024" name="Antonie Van Leeuwenhoek">
        <title>Isoptericola haloaureus sp. nov., a dimorphic actinobacterium isolated from mangrove sediments of southeast India, implicating biosaline agricultural significance through nitrogen fixation and salt tolerance genes.</title>
        <authorList>
            <person name="Prathaban M."/>
            <person name="Prathiviraj R."/>
            <person name="Ravichandran M."/>
            <person name="Natarajan S.D."/>
            <person name="Sobanaa M."/>
            <person name="Hari Krishna Kumar S."/>
            <person name="Chandrasekar V."/>
            <person name="Selvin J."/>
        </authorList>
    </citation>
    <scope>NUCLEOTIDE SEQUENCE</scope>
    <source>
        <strain evidence="5">MP1014</strain>
    </source>
</reference>
<keyword evidence="6" id="KW-1185">Reference proteome</keyword>
<dbReference type="InterPro" id="IPR004474">
    <property type="entry name" value="LytR_CpsA_psr"/>
</dbReference>
<keyword evidence="3" id="KW-0472">Membrane</keyword>
<feature type="compositionally biased region" description="Acidic residues" evidence="2">
    <location>
        <begin position="395"/>
        <end position="417"/>
    </location>
</feature>
<evidence type="ECO:0000313" key="6">
    <source>
        <dbReference type="Proteomes" id="UP001310387"/>
    </source>
</evidence>
<protein>
    <submittedName>
        <fullName evidence="5">LCP family protein</fullName>
    </submittedName>
</protein>
<dbReference type="NCBIfam" id="TIGR00350">
    <property type="entry name" value="lytR_cpsA_psr"/>
    <property type="match status" value="1"/>
</dbReference>
<comment type="similarity">
    <text evidence="1">Belongs to the LytR/CpsA/Psr (LCP) family.</text>
</comment>
<feature type="compositionally biased region" description="Pro residues" evidence="2">
    <location>
        <begin position="7"/>
        <end position="16"/>
    </location>
</feature>
<keyword evidence="3" id="KW-0812">Transmembrane</keyword>
<evidence type="ECO:0000313" key="5">
    <source>
        <dbReference type="EMBL" id="MEG3614524.1"/>
    </source>
</evidence>
<dbReference type="Pfam" id="PF03816">
    <property type="entry name" value="LytR_cpsA_psr"/>
    <property type="match status" value="1"/>
</dbReference>
<proteinExistence type="inferred from homology"/>
<gene>
    <name evidence="5" type="ORF">V5O49_05235</name>
</gene>
<organism evidence="5 6">
    <name type="scientific">Isoptericola haloaureus</name>
    <dbReference type="NCBI Taxonomy" id="1542902"/>
    <lineage>
        <taxon>Bacteria</taxon>
        <taxon>Bacillati</taxon>
        <taxon>Actinomycetota</taxon>
        <taxon>Actinomycetes</taxon>
        <taxon>Micrococcales</taxon>
        <taxon>Promicromonosporaceae</taxon>
        <taxon>Isoptericola</taxon>
    </lineage>
</organism>
<feature type="compositionally biased region" description="Basic and acidic residues" evidence="2">
    <location>
        <begin position="69"/>
        <end position="78"/>
    </location>
</feature>
<name>A0ABU7Z4X4_9MICO</name>
<comment type="caution">
    <text evidence="5">The sequence shown here is derived from an EMBL/GenBank/DDBJ whole genome shotgun (WGS) entry which is preliminary data.</text>
</comment>
<dbReference type="PANTHER" id="PTHR33392:SF6">
    <property type="entry name" value="POLYISOPRENYL-TEICHOIC ACID--PEPTIDOGLYCAN TEICHOIC ACID TRANSFERASE TAGU"/>
    <property type="match status" value="1"/>
</dbReference>
<dbReference type="PANTHER" id="PTHR33392">
    <property type="entry name" value="POLYISOPRENYL-TEICHOIC ACID--PEPTIDOGLYCAN TEICHOIC ACID TRANSFERASE TAGU"/>
    <property type="match status" value="1"/>
</dbReference>
<evidence type="ECO:0000256" key="2">
    <source>
        <dbReference type="SAM" id="MobiDB-lite"/>
    </source>
</evidence>
<evidence type="ECO:0000256" key="3">
    <source>
        <dbReference type="SAM" id="Phobius"/>
    </source>
</evidence>
<feature type="transmembrane region" description="Helical" evidence="3">
    <location>
        <begin position="32"/>
        <end position="53"/>
    </location>
</feature>